<comment type="subcellular location">
    <subcellularLocation>
        <location evidence="1">Membrane</location>
        <topology evidence="1">Single-pass membrane protein</topology>
    </subcellularLocation>
</comment>
<evidence type="ECO:0000256" key="3">
    <source>
        <dbReference type="ARBA" id="ARBA00022989"/>
    </source>
</evidence>
<reference evidence="6 7" key="1">
    <citation type="submission" date="2013-09" db="EMBL/GenBank/DDBJ databases">
        <title>Whole genome shotgun sequence of Vibrio proteolyticus NBRC 13287.</title>
        <authorList>
            <person name="Isaki S."/>
            <person name="Hosoyama A."/>
            <person name="Numata M."/>
            <person name="Hashimoto M."/>
            <person name="Hosoyama Y."/>
            <person name="Tsuchikane K."/>
            <person name="Noguchi M."/>
            <person name="Hirakata S."/>
            <person name="Ichikawa N."/>
            <person name="Ohji S."/>
            <person name="Yamazoe A."/>
            <person name="Fujita N."/>
        </authorList>
    </citation>
    <scope>NUCLEOTIDE SEQUENCE [LARGE SCALE GENOMIC DNA]</scope>
    <source>
        <strain evidence="6 7">NBRC 13287</strain>
    </source>
</reference>
<protein>
    <recommendedName>
        <fullName evidence="5">Translocation and assembly module TamB C-terminal domain-containing protein</fullName>
    </recommendedName>
</protein>
<gene>
    <name evidence="6" type="ORF">VPR01S_04_00550</name>
</gene>
<name>U2ZYE2_VIBPR</name>
<keyword evidence="4" id="KW-0472">Membrane</keyword>
<proteinExistence type="predicted"/>
<dbReference type="EMBL" id="BATJ01000004">
    <property type="protein sequence ID" value="GAD66450.1"/>
    <property type="molecule type" value="Genomic_DNA"/>
</dbReference>
<dbReference type="Proteomes" id="UP000016570">
    <property type="component" value="Unassembled WGS sequence"/>
</dbReference>
<comment type="caution">
    <text evidence="6">The sequence shown here is derived from an EMBL/GenBank/DDBJ whole genome shotgun (WGS) entry which is preliminary data.</text>
</comment>
<dbReference type="PANTHER" id="PTHR36985:SF1">
    <property type="entry name" value="TRANSLOCATION AND ASSEMBLY MODULE SUBUNIT TAMB"/>
    <property type="match status" value="1"/>
</dbReference>
<dbReference type="GO" id="GO:0009306">
    <property type="term" value="P:protein secretion"/>
    <property type="evidence" value="ECO:0007669"/>
    <property type="project" value="InterPro"/>
</dbReference>
<evidence type="ECO:0000256" key="1">
    <source>
        <dbReference type="ARBA" id="ARBA00004167"/>
    </source>
</evidence>
<organism evidence="6 7">
    <name type="scientific">Vibrio proteolyticus NBRC 13287</name>
    <dbReference type="NCBI Taxonomy" id="1219065"/>
    <lineage>
        <taxon>Bacteria</taxon>
        <taxon>Pseudomonadati</taxon>
        <taxon>Pseudomonadota</taxon>
        <taxon>Gammaproteobacteria</taxon>
        <taxon>Vibrionales</taxon>
        <taxon>Vibrionaceae</taxon>
        <taxon>Vibrio</taxon>
    </lineage>
</organism>
<evidence type="ECO:0000256" key="2">
    <source>
        <dbReference type="ARBA" id="ARBA00022692"/>
    </source>
</evidence>
<dbReference type="GO" id="GO:0097347">
    <property type="term" value="C:TAM protein secretion complex"/>
    <property type="evidence" value="ECO:0007669"/>
    <property type="project" value="TreeGrafter"/>
</dbReference>
<sequence>MIHHAIRWTKWITLAFLLLCFTLVVLLATLLYTQPGLNMVVWGAQKALPQLQVEDAEGALLPGFTLSGVRYQDESLFIDMQARSISLGLHPNCFLEPSVCITKLAIDGLDFSMPQLPAEDPNAPPAPDSEPVTSISSPIPILLGNLSLSDIKLDILGNKVRWQRFTTAASFKGDVLKLSPTTLEDIAVALAPPAEPDAEPAPSPTAATEPAPIVLPEVWIPLTIDVAGIDVRRFTLQQETPLVVNYLGLKAFAKGYQVRVDKLALDMPQIKADLKTQVELRQGYPLTLDATALVREEPANGQELALSVGGSVKNLTVHAELGGVVESQIEAKLQPLEPTLPFDVLIDQTKAQWPLTGKGDYFVDLKKLSASGSLEGYQVALAASAQGKDVPDTEVSLEGKGDIKQIELTSLNINTLGGDISGNAFANWDAPINWRAAIKLANIQPGLQWPEAEGNISGELKTSGSLSDQGGWQVDLPMFDIDGVLRDYPLNFEGSLSASDKAANGDIRLSTPGIVLSHGPNRVTAEGELNKQWQMNLAIDFPQLAKSVPDLAGRMQGNVALRGKLAEPDVNLLLNVNDVKWKDEATLKTLRLQGDVTPLPQVKANVTLTAQDATYQDNRLDSLALAVTGGQASHNLTLDLASNLASVSLALNGSLKEKPVMDWRGQLERAEITSQQGTWNLAKPTGLGYNLDKQLAAVSAHCWLQGDASLCLDKDILVGEQGEAQLSLKQFRFSQLKAFIPDDTQLQGEVNANVWAKWAPNKPPQAKVTVELPKGQVTQKLDAPLVFGWDSVLLTANVANDQLDAQWRFDVTDNGDVSGQISIPKLSSEQREMKGNLKLSTFNLDFLAPVVGEYSQVQSNIETDLTFSGPMLEPKVYGEMLVRDIMVAGDISPVEVQSGQVVTQFNGDTATLNASINTPDGELKATGDANWRDLSAWDVNLRVFADELKVDLPPMVKVKVVPDMTISVTPELAKVSGNIGLPWGRIEVKDLPPSAVSVSKDQVLLNKELQPLNGDEGVPFKLETNVTINIGDDFRLSAFGLQGNLVGDLKVTQQEKGTYIVGEVNIRDGKYRSFGQELIIQEGKILMNGPVDQPYVAITAVRDPDNTQDDVTAGVKVTGPADQPTITIFSDPAMPQANALSYLLRGQDIGAESDGNAMYTALIGLSLAKSGKVVGEIGEAFGVQDLQLDTQGSGDDSQVTVSGYILPGLQVKYGVGIFDSVGEFTVRYRLMKDLYLEAVSGIDSAVDLLYQFEFD</sequence>
<keyword evidence="3" id="KW-1133">Transmembrane helix</keyword>
<evidence type="ECO:0000259" key="5">
    <source>
        <dbReference type="Pfam" id="PF04357"/>
    </source>
</evidence>
<feature type="domain" description="Translocation and assembly module TamB C-terminal" evidence="5">
    <location>
        <begin position="919"/>
        <end position="1254"/>
    </location>
</feature>
<evidence type="ECO:0000256" key="4">
    <source>
        <dbReference type="ARBA" id="ARBA00023136"/>
    </source>
</evidence>
<keyword evidence="7" id="KW-1185">Reference proteome</keyword>
<dbReference type="Pfam" id="PF04357">
    <property type="entry name" value="TamB"/>
    <property type="match status" value="1"/>
</dbReference>
<keyword evidence="2" id="KW-0812">Transmembrane</keyword>
<dbReference type="PANTHER" id="PTHR36985">
    <property type="entry name" value="TRANSLOCATION AND ASSEMBLY MODULE SUBUNIT TAMB"/>
    <property type="match status" value="1"/>
</dbReference>
<dbReference type="RefSeq" id="WP_021704439.1">
    <property type="nucleotide sequence ID" value="NZ_BATJ01000004.1"/>
</dbReference>
<dbReference type="AlphaFoldDB" id="U2ZYE2"/>
<dbReference type="eggNOG" id="COG2911">
    <property type="taxonomic scope" value="Bacteria"/>
</dbReference>
<dbReference type="InterPro" id="IPR007452">
    <property type="entry name" value="TamB_C"/>
</dbReference>
<accession>U2ZYE2</accession>
<dbReference type="STRING" id="1219065.VPR01S_04_00550"/>
<dbReference type="GO" id="GO:0005886">
    <property type="term" value="C:plasma membrane"/>
    <property type="evidence" value="ECO:0007669"/>
    <property type="project" value="InterPro"/>
</dbReference>
<evidence type="ECO:0000313" key="7">
    <source>
        <dbReference type="Proteomes" id="UP000016570"/>
    </source>
</evidence>
<evidence type="ECO:0000313" key="6">
    <source>
        <dbReference type="EMBL" id="GAD66450.1"/>
    </source>
</evidence>